<dbReference type="GO" id="GO:0046872">
    <property type="term" value="F:metal ion binding"/>
    <property type="evidence" value="ECO:0007669"/>
    <property type="project" value="InterPro"/>
</dbReference>
<dbReference type="EMBL" id="CP045226">
    <property type="protein sequence ID" value="QFS45737.1"/>
    <property type="molecule type" value="Genomic_DNA"/>
</dbReference>
<evidence type="ECO:0000313" key="2">
    <source>
        <dbReference type="Proteomes" id="UP000326678"/>
    </source>
</evidence>
<dbReference type="InterPro" id="IPR008434">
    <property type="entry name" value="AcsF"/>
</dbReference>
<dbReference type="PANTHER" id="PTHR31053">
    <property type="entry name" value="MAGNESIUM-PROTOPORPHYRIN IX MONOMETHYL ESTER [OXIDATIVE] CYCLASE, CHLOROPLASTIC"/>
    <property type="match status" value="1"/>
</dbReference>
<protein>
    <submittedName>
        <fullName evidence="1">Magnesium-protoporphyrin IX monomethyl ester (Oxidative) cyclase</fullName>
    </submittedName>
</protein>
<gene>
    <name evidence="1" type="ORF">GXM_03214</name>
</gene>
<dbReference type="Proteomes" id="UP000326678">
    <property type="component" value="Chromosome Gxm1"/>
</dbReference>
<proteinExistence type="predicted"/>
<reference evidence="1 2" key="1">
    <citation type="submission" date="2019-10" db="EMBL/GenBank/DDBJ databases">
        <title>Genomic and transcriptomic insights into the perfect genentic adaptation of a filamentous nitrogen-fixing cyanobacterium to rice fields.</title>
        <authorList>
            <person name="Chen Z."/>
        </authorList>
    </citation>
    <scope>NUCLEOTIDE SEQUENCE [LARGE SCALE GENOMIC DNA]</scope>
    <source>
        <strain evidence="1">CCNUC1</strain>
    </source>
</reference>
<dbReference type="GO" id="GO:0015979">
    <property type="term" value="P:photosynthesis"/>
    <property type="evidence" value="ECO:0007669"/>
    <property type="project" value="InterPro"/>
</dbReference>
<dbReference type="GO" id="GO:0015995">
    <property type="term" value="P:chlorophyll biosynthetic process"/>
    <property type="evidence" value="ECO:0007669"/>
    <property type="project" value="InterPro"/>
</dbReference>
<name>A0A5P8VZB1_9NOSO</name>
<dbReference type="GO" id="GO:0048529">
    <property type="term" value="F:magnesium-protoporphyrin IX monomethyl ester (oxidative) cyclase activity"/>
    <property type="evidence" value="ECO:0007669"/>
    <property type="project" value="InterPro"/>
</dbReference>
<keyword evidence="2" id="KW-1185">Reference proteome</keyword>
<dbReference type="PANTHER" id="PTHR31053:SF2">
    <property type="entry name" value="MAGNESIUM-PROTOPORPHYRIN IX MONOMETHYL ESTER [OXIDATIVE] CYCLASE, CHLOROPLASTIC"/>
    <property type="match status" value="1"/>
</dbReference>
<organism evidence="1 2">
    <name type="scientific">Nostoc sphaeroides CCNUC1</name>
    <dbReference type="NCBI Taxonomy" id="2653204"/>
    <lineage>
        <taxon>Bacteria</taxon>
        <taxon>Bacillati</taxon>
        <taxon>Cyanobacteriota</taxon>
        <taxon>Cyanophyceae</taxon>
        <taxon>Nostocales</taxon>
        <taxon>Nostocaceae</taxon>
        <taxon>Nostoc</taxon>
    </lineage>
</organism>
<dbReference type="RefSeq" id="WP_323808666.1">
    <property type="nucleotide sequence ID" value="NZ_CP045226.1"/>
</dbReference>
<accession>A0A5P8VZB1</accession>
<dbReference type="AlphaFoldDB" id="A0A5P8VZB1"/>
<dbReference type="KEGG" id="nsh:GXM_03214"/>
<evidence type="ECO:0000313" key="1">
    <source>
        <dbReference type="EMBL" id="QFS45737.1"/>
    </source>
</evidence>
<sequence length="83" mass="9448">MEFPNTAARAFPLILNTNHPEFFQRLEKCSDLNLKLAEIYNSNRSPVVKFCQKLPLIASIVGHLLQTYLIKPVDAELLRGTVH</sequence>